<feature type="DNA-binding region" description="H-T-H motif" evidence="2">
    <location>
        <begin position="38"/>
        <end position="57"/>
    </location>
</feature>
<dbReference type="AlphaFoldDB" id="A0A366DEA0"/>
<evidence type="ECO:0000259" key="3">
    <source>
        <dbReference type="PROSITE" id="PS50977"/>
    </source>
</evidence>
<keyword evidence="5" id="KW-1185">Reference proteome</keyword>
<dbReference type="PROSITE" id="PS50977">
    <property type="entry name" value="HTH_TETR_2"/>
    <property type="match status" value="1"/>
</dbReference>
<dbReference type="PANTHER" id="PTHR30055:SF223">
    <property type="entry name" value="HTH-TYPE TRANSCRIPTIONAL REGULATOR UIDR"/>
    <property type="match status" value="1"/>
</dbReference>
<dbReference type="InterPro" id="IPR009057">
    <property type="entry name" value="Homeodomain-like_sf"/>
</dbReference>
<dbReference type="InterPro" id="IPR050109">
    <property type="entry name" value="HTH-type_TetR-like_transc_reg"/>
</dbReference>
<evidence type="ECO:0000313" key="5">
    <source>
        <dbReference type="Proteomes" id="UP000252586"/>
    </source>
</evidence>
<sequence>MTAPTRPPSKRMPKAERHEQLLETALAIIGEQGADALTLGVLAERAGVSKPVTYEHFGTRSGLLIELYKRIDDRQAADMTEALAHAPRELAAVARVISVSYLTCHITAGPEWHAISAALKGNAEMAAVQQELVERCIEILRDALAPFSALPAGELHVRCVGLIGAAEALSQRIARGLLGEARAIDNLTALIVGGIDAKN</sequence>
<reference evidence="4 5" key="1">
    <citation type="submission" date="2018-06" db="EMBL/GenBank/DDBJ databases">
        <title>Genomic Encyclopedia of Type Strains, Phase IV (KMG-IV): sequencing the most valuable type-strain genomes for metagenomic binning, comparative biology and taxonomic classification.</title>
        <authorList>
            <person name="Goeker M."/>
        </authorList>
    </citation>
    <scope>NUCLEOTIDE SEQUENCE [LARGE SCALE GENOMIC DNA]</scope>
    <source>
        <strain evidence="4 5">DSM 44599</strain>
    </source>
</reference>
<dbReference type="GO" id="GO:0003700">
    <property type="term" value="F:DNA-binding transcription factor activity"/>
    <property type="evidence" value="ECO:0007669"/>
    <property type="project" value="TreeGrafter"/>
</dbReference>
<dbReference type="GO" id="GO:0000976">
    <property type="term" value="F:transcription cis-regulatory region binding"/>
    <property type="evidence" value="ECO:0007669"/>
    <property type="project" value="TreeGrafter"/>
</dbReference>
<evidence type="ECO:0000256" key="2">
    <source>
        <dbReference type="PROSITE-ProRule" id="PRU00335"/>
    </source>
</evidence>
<gene>
    <name evidence="4" type="ORF">DFR74_1107</name>
</gene>
<dbReference type="Pfam" id="PF00440">
    <property type="entry name" value="TetR_N"/>
    <property type="match status" value="1"/>
</dbReference>
<keyword evidence="1 2" id="KW-0238">DNA-binding</keyword>
<feature type="domain" description="HTH tetR-type" evidence="3">
    <location>
        <begin position="15"/>
        <end position="75"/>
    </location>
</feature>
<evidence type="ECO:0000256" key="1">
    <source>
        <dbReference type="ARBA" id="ARBA00023125"/>
    </source>
</evidence>
<dbReference type="SUPFAM" id="SSF46689">
    <property type="entry name" value="Homeodomain-like"/>
    <property type="match status" value="1"/>
</dbReference>
<protein>
    <submittedName>
        <fullName evidence="4">TetR family transcriptional regulator</fullName>
    </submittedName>
</protein>
<dbReference type="Proteomes" id="UP000252586">
    <property type="component" value="Unassembled WGS sequence"/>
</dbReference>
<proteinExistence type="predicted"/>
<dbReference type="Gene3D" id="1.10.357.10">
    <property type="entry name" value="Tetracycline Repressor, domain 2"/>
    <property type="match status" value="1"/>
</dbReference>
<name>A0A366DEA0_9NOCA</name>
<dbReference type="InterPro" id="IPR001647">
    <property type="entry name" value="HTH_TetR"/>
</dbReference>
<dbReference type="RefSeq" id="WP_198161803.1">
    <property type="nucleotide sequence ID" value="NZ_CP107943.1"/>
</dbReference>
<organism evidence="4 5">
    <name type="scientific">Nocardia puris</name>
    <dbReference type="NCBI Taxonomy" id="208602"/>
    <lineage>
        <taxon>Bacteria</taxon>
        <taxon>Bacillati</taxon>
        <taxon>Actinomycetota</taxon>
        <taxon>Actinomycetes</taxon>
        <taxon>Mycobacteriales</taxon>
        <taxon>Nocardiaceae</taxon>
        <taxon>Nocardia</taxon>
    </lineage>
</organism>
<evidence type="ECO:0000313" key="4">
    <source>
        <dbReference type="EMBL" id="RBO87754.1"/>
    </source>
</evidence>
<accession>A0A366DEA0</accession>
<dbReference type="PANTHER" id="PTHR30055">
    <property type="entry name" value="HTH-TYPE TRANSCRIPTIONAL REGULATOR RUTR"/>
    <property type="match status" value="1"/>
</dbReference>
<comment type="caution">
    <text evidence="4">The sequence shown here is derived from an EMBL/GenBank/DDBJ whole genome shotgun (WGS) entry which is preliminary data.</text>
</comment>
<dbReference type="EMBL" id="QNRE01000010">
    <property type="protein sequence ID" value="RBO87754.1"/>
    <property type="molecule type" value="Genomic_DNA"/>
</dbReference>
<dbReference type="PRINTS" id="PR00455">
    <property type="entry name" value="HTHTETR"/>
</dbReference>
<dbReference type="STRING" id="1210090.GCA_001613185_04700"/>